<feature type="chain" id="PRO_5028416611" evidence="1">
    <location>
        <begin position="29"/>
        <end position="88"/>
    </location>
</feature>
<accession>A0A6P3XIV8</accession>
<dbReference type="InterPro" id="IPR006825">
    <property type="entry name" value="Eclosion"/>
</dbReference>
<dbReference type="RefSeq" id="XP_014478401.1">
    <property type="nucleotide sequence ID" value="XM_014622915.1"/>
</dbReference>
<dbReference type="Pfam" id="PF04736">
    <property type="entry name" value="Eclosion"/>
    <property type="match status" value="1"/>
</dbReference>
<keyword evidence="2" id="KW-1185">Reference proteome</keyword>
<dbReference type="CTD" id="103935"/>
<name>A0A6P3XIV8_DINQU</name>
<dbReference type="GO" id="GO:0008255">
    <property type="term" value="F:ecdysis-triggering hormone activity"/>
    <property type="evidence" value="ECO:0007669"/>
    <property type="project" value="InterPro"/>
</dbReference>
<dbReference type="Proteomes" id="UP000515204">
    <property type="component" value="Unplaced"/>
</dbReference>
<reference evidence="3" key="1">
    <citation type="submission" date="2025-08" db="UniProtKB">
        <authorList>
            <consortium name="RefSeq"/>
        </authorList>
    </citation>
    <scope>IDENTIFICATION</scope>
</reference>
<organism evidence="2 3">
    <name type="scientific">Dinoponera quadriceps</name>
    <name type="common">South American ant</name>
    <dbReference type="NCBI Taxonomy" id="609295"/>
    <lineage>
        <taxon>Eukaryota</taxon>
        <taxon>Metazoa</taxon>
        <taxon>Ecdysozoa</taxon>
        <taxon>Arthropoda</taxon>
        <taxon>Hexapoda</taxon>
        <taxon>Insecta</taxon>
        <taxon>Pterygota</taxon>
        <taxon>Neoptera</taxon>
        <taxon>Endopterygota</taxon>
        <taxon>Hymenoptera</taxon>
        <taxon>Apocrita</taxon>
        <taxon>Aculeata</taxon>
        <taxon>Formicoidea</taxon>
        <taxon>Formicidae</taxon>
        <taxon>Ponerinae</taxon>
        <taxon>Ponerini</taxon>
        <taxon>Dinoponera</taxon>
    </lineage>
</organism>
<evidence type="ECO:0000313" key="2">
    <source>
        <dbReference type="Proteomes" id="UP000515204"/>
    </source>
</evidence>
<sequence length="88" mass="10099">MSSSNRYIIVLLAVVFAVLCFTTATTYAERYVGVCIRNCAQCRDMYGTYFKVQKCADFCVKYKGKFIPDCEDEDSIRPYLQGPDESDY</sequence>
<dbReference type="KEGG" id="dqu:106746365"/>
<evidence type="ECO:0000313" key="3">
    <source>
        <dbReference type="RefSeq" id="XP_014478401.1"/>
    </source>
</evidence>
<dbReference type="GeneID" id="106746365"/>
<dbReference type="GO" id="GO:0007218">
    <property type="term" value="P:neuropeptide signaling pathway"/>
    <property type="evidence" value="ECO:0007669"/>
    <property type="project" value="InterPro"/>
</dbReference>
<gene>
    <name evidence="3" type="primary">LOC106746365</name>
</gene>
<keyword evidence="1" id="KW-0732">Signal</keyword>
<evidence type="ECO:0000256" key="1">
    <source>
        <dbReference type="SAM" id="SignalP"/>
    </source>
</evidence>
<protein>
    <submittedName>
        <fullName evidence="3">Eclosion hormone</fullName>
    </submittedName>
</protein>
<proteinExistence type="predicted"/>
<dbReference type="OrthoDB" id="6432957at2759"/>
<feature type="signal peptide" evidence="1">
    <location>
        <begin position="1"/>
        <end position="28"/>
    </location>
</feature>
<dbReference type="AlphaFoldDB" id="A0A6P3XIV8"/>
<dbReference type="GO" id="GO:0018990">
    <property type="term" value="P:ecdysis, chitin-based cuticle"/>
    <property type="evidence" value="ECO:0007669"/>
    <property type="project" value="InterPro"/>
</dbReference>